<feature type="domain" description="RING-type" evidence="5">
    <location>
        <begin position="6"/>
        <end position="44"/>
    </location>
</feature>
<dbReference type="OMA" id="ILTVYDN"/>
<dbReference type="InterPro" id="IPR018957">
    <property type="entry name" value="Znf_C3HC4_RING-type"/>
</dbReference>
<dbReference type="PROSITE" id="PS00518">
    <property type="entry name" value="ZF_RING_1"/>
    <property type="match status" value="1"/>
</dbReference>
<dbReference type="InterPro" id="IPR017907">
    <property type="entry name" value="Znf_RING_CS"/>
</dbReference>
<dbReference type="SMART" id="SM00184">
    <property type="entry name" value="RING"/>
    <property type="match status" value="1"/>
</dbReference>
<evidence type="ECO:0000256" key="2">
    <source>
        <dbReference type="ARBA" id="ARBA00022771"/>
    </source>
</evidence>
<evidence type="ECO:0000259" key="5">
    <source>
        <dbReference type="PROSITE" id="PS50089"/>
    </source>
</evidence>
<dbReference type="AlphaFoldDB" id="A0A0A1U479"/>
<keyword evidence="1" id="KW-0479">Metal-binding</keyword>
<accession>A0A0A1U479</accession>
<organism evidence="6 7">
    <name type="scientific">Entamoeba invadens IP1</name>
    <dbReference type="NCBI Taxonomy" id="370355"/>
    <lineage>
        <taxon>Eukaryota</taxon>
        <taxon>Amoebozoa</taxon>
        <taxon>Evosea</taxon>
        <taxon>Archamoebae</taxon>
        <taxon>Mastigamoebida</taxon>
        <taxon>Entamoebidae</taxon>
        <taxon>Entamoeba</taxon>
    </lineage>
</organism>
<dbReference type="InterPro" id="IPR013083">
    <property type="entry name" value="Znf_RING/FYVE/PHD"/>
</dbReference>
<reference evidence="6 7" key="1">
    <citation type="submission" date="2012-10" db="EMBL/GenBank/DDBJ databases">
        <authorList>
            <person name="Zafar N."/>
            <person name="Inman J."/>
            <person name="Hall N."/>
            <person name="Lorenzi H."/>
            <person name="Caler E."/>
        </authorList>
    </citation>
    <scope>NUCLEOTIDE SEQUENCE [LARGE SCALE GENOMIC DNA]</scope>
    <source>
        <strain evidence="6 7">IP1</strain>
    </source>
</reference>
<evidence type="ECO:0000313" key="7">
    <source>
        <dbReference type="Proteomes" id="UP000014680"/>
    </source>
</evidence>
<proteinExistence type="predicted"/>
<evidence type="ECO:0000256" key="1">
    <source>
        <dbReference type="ARBA" id="ARBA00022723"/>
    </source>
</evidence>
<dbReference type="PANTHER" id="PTHR23327">
    <property type="entry name" value="RING FINGER PROTEIN 127"/>
    <property type="match status" value="1"/>
</dbReference>
<keyword evidence="7" id="KW-1185">Reference proteome</keyword>
<keyword evidence="2 4" id="KW-0863">Zinc-finger</keyword>
<keyword evidence="3" id="KW-0862">Zinc</keyword>
<dbReference type="VEuPathDB" id="AmoebaDB:EIN_491840"/>
<dbReference type="SUPFAM" id="SSF57850">
    <property type="entry name" value="RING/U-box"/>
    <property type="match status" value="1"/>
</dbReference>
<name>A0A0A1U479_ENTIV</name>
<dbReference type="GeneID" id="14887953"/>
<dbReference type="EMBL" id="KB206684">
    <property type="protein sequence ID" value="ELP88975.1"/>
    <property type="molecule type" value="Genomic_DNA"/>
</dbReference>
<dbReference type="Pfam" id="PF00097">
    <property type="entry name" value="zf-C3HC4"/>
    <property type="match status" value="1"/>
</dbReference>
<dbReference type="GO" id="GO:0008270">
    <property type="term" value="F:zinc ion binding"/>
    <property type="evidence" value="ECO:0007669"/>
    <property type="project" value="UniProtKB-KW"/>
</dbReference>
<dbReference type="InterPro" id="IPR036047">
    <property type="entry name" value="F-box-like_dom_sf"/>
</dbReference>
<dbReference type="Proteomes" id="UP000014680">
    <property type="component" value="Unassembled WGS sequence"/>
</dbReference>
<evidence type="ECO:0000313" key="6">
    <source>
        <dbReference type="EMBL" id="ELP88975.1"/>
    </source>
</evidence>
<gene>
    <name evidence="6" type="ORF">EIN_491840</name>
</gene>
<dbReference type="PANTHER" id="PTHR23327:SF51">
    <property type="entry name" value="TRANSCRIPTIONAL REGULATOR OF YEAST FORM ADHERENCE 3"/>
    <property type="match status" value="1"/>
</dbReference>
<dbReference type="OrthoDB" id="26478at2759"/>
<dbReference type="InterPro" id="IPR001841">
    <property type="entry name" value="Znf_RING"/>
</dbReference>
<evidence type="ECO:0000256" key="3">
    <source>
        <dbReference type="ARBA" id="ARBA00022833"/>
    </source>
</evidence>
<dbReference type="Gene3D" id="3.30.40.10">
    <property type="entry name" value="Zinc/RING finger domain, C3HC4 (zinc finger)"/>
    <property type="match status" value="1"/>
</dbReference>
<dbReference type="KEGG" id="eiv:EIN_491840"/>
<sequence>MDPFLCSYCSHEFIDPVTLSCGHTFCLTCIRKIFREDNVCPTCQMPFGRPFVVDEVLKTRMEHYKAQNTISIEEDNTTQLIEEKHPFDLLSLPEYTIIEIMKYDPQVTCLLSRTCKKLYELSNLDDVWMDKVLLINPSYQHKLGVSWKSEFISLYIRRRCYICGGVKNYNAKTIFTTESSISHTNYNRTTGDLDIVDNNKLIIFHPNDVTTTFTFAEHPSLVSRNGNIVFCCINNVVYKYTLDSTLLVQYTPHNKVIALLQSDVDYFVTEHSVIQLSDNGAMKESVFPNSVFSFAALHNKNIILCGLELDQNMIRVLDPDFKILQALVFEQNEPVIVNGWRVQHPAPLLMRENMILCHNSYWIFGDDVIRQFNDVASLLGVFTMNNKTVQVTTNSIKIKETVTHLNFSVHSYFADFENNRLFLIDSSTKVAKIFENGKIVFSMLLGSDSESLISCVFNHFEYKLYVTFTHSIRVFNFGEIN</sequence>
<dbReference type="SUPFAM" id="SSF101898">
    <property type="entry name" value="NHL repeat"/>
    <property type="match status" value="1"/>
</dbReference>
<protein>
    <recommendedName>
        <fullName evidence="5">RING-type domain-containing protein</fullName>
    </recommendedName>
</protein>
<dbReference type="SUPFAM" id="SSF81383">
    <property type="entry name" value="F-box domain"/>
    <property type="match status" value="1"/>
</dbReference>
<dbReference type="RefSeq" id="XP_004255746.1">
    <property type="nucleotide sequence ID" value="XM_004255698.1"/>
</dbReference>
<dbReference type="PROSITE" id="PS50089">
    <property type="entry name" value="ZF_RING_2"/>
    <property type="match status" value="1"/>
</dbReference>
<evidence type="ECO:0000256" key="4">
    <source>
        <dbReference type="PROSITE-ProRule" id="PRU00175"/>
    </source>
</evidence>